<dbReference type="Proteomes" id="UP000799777">
    <property type="component" value="Unassembled WGS sequence"/>
</dbReference>
<feature type="compositionally biased region" description="Basic and acidic residues" evidence="1">
    <location>
        <begin position="243"/>
        <end position="255"/>
    </location>
</feature>
<evidence type="ECO:0000313" key="3">
    <source>
        <dbReference type="Proteomes" id="UP000799777"/>
    </source>
</evidence>
<proteinExistence type="predicted"/>
<evidence type="ECO:0000313" key="2">
    <source>
        <dbReference type="EMBL" id="KAF2029543.1"/>
    </source>
</evidence>
<gene>
    <name evidence="2" type="ORF">EK21DRAFT_112749</name>
</gene>
<feature type="compositionally biased region" description="Acidic residues" evidence="1">
    <location>
        <begin position="74"/>
        <end position="83"/>
    </location>
</feature>
<feature type="compositionally biased region" description="Low complexity" evidence="1">
    <location>
        <begin position="95"/>
        <end position="106"/>
    </location>
</feature>
<feature type="compositionally biased region" description="Basic and acidic residues" evidence="1">
    <location>
        <begin position="54"/>
        <end position="63"/>
    </location>
</feature>
<feature type="region of interest" description="Disordered" evidence="1">
    <location>
        <begin position="54"/>
        <end position="144"/>
    </location>
</feature>
<feature type="region of interest" description="Disordered" evidence="1">
    <location>
        <begin position="208"/>
        <end position="322"/>
    </location>
</feature>
<feature type="region of interest" description="Disordered" evidence="1">
    <location>
        <begin position="1"/>
        <end position="21"/>
    </location>
</feature>
<dbReference type="EMBL" id="ML978199">
    <property type="protein sequence ID" value="KAF2029543.1"/>
    <property type="molecule type" value="Genomic_DNA"/>
</dbReference>
<dbReference type="AlphaFoldDB" id="A0A9P4H7H7"/>
<protein>
    <submittedName>
        <fullName evidence="2">Uncharacterized protein</fullName>
    </submittedName>
</protein>
<sequence length="458" mass="52196">MVAHKSSGPYTATFKKSTKARNNYVHKEIEKIMRQEGPRVVRPARLKKDELKAKWEEQDRLIRTDPAYAQLAGDYEEQDETYEEAGQAPNGDEQSSAAPMAASKPKTAVKAKRGAERGDDSADEEVDEDEDEDDTEFRYELPDKIPTVDLMRKKLREQTGWGVIHTGRARAEHLWPVYSHLLQKHGPDGPPKTPKLNYALNDPKALKPRLSKQSAKMEQALELSLKRKASHQTNQAANKRHKPPEDTAKKVHGEVQDVETDEEVDVDGEMETDEETSEDESDEESVSETAPKPSMSYTNNMDAVMRAGNNGPRPDPGPGLYRDPKVAEAALILHQTRSFAYRPPIEDHHLYRRNNMNVAGRRVWDEQAREIERLKAEEEGVNLPVRVKKKAPTMPLKKLRKGAFKKKNPLIEDIDELRVEHPPEKPSSQRIRYTWQLLCDELEAAQKARNDEQKLLDD</sequence>
<evidence type="ECO:0000256" key="1">
    <source>
        <dbReference type="SAM" id="MobiDB-lite"/>
    </source>
</evidence>
<name>A0A9P4H7H7_9PLEO</name>
<comment type="caution">
    <text evidence="2">The sequence shown here is derived from an EMBL/GenBank/DDBJ whole genome shotgun (WGS) entry which is preliminary data.</text>
</comment>
<keyword evidence="3" id="KW-1185">Reference proteome</keyword>
<organism evidence="2 3">
    <name type="scientific">Setomelanomma holmii</name>
    <dbReference type="NCBI Taxonomy" id="210430"/>
    <lineage>
        <taxon>Eukaryota</taxon>
        <taxon>Fungi</taxon>
        <taxon>Dikarya</taxon>
        <taxon>Ascomycota</taxon>
        <taxon>Pezizomycotina</taxon>
        <taxon>Dothideomycetes</taxon>
        <taxon>Pleosporomycetidae</taxon>
        <taxon>Pleosporales</taxon>
        <taxon>Pleosporineae</taxon>
        <taxon>Phaeosphaeriaceae</taxon>
        <taxon>Setomelanomma</taxon>
    </lineage>
</organism>
<feature type="compositionally biased region" description="Acidic residues" evidence="1">
    <location>
        <begin position="256"/>
        <end position="286"/>
    </location>
</feature>
<reference evidence="2" key="1">
    <citation type="journal article" date="2020" name="Stud. Mycol.">
        <title>101 Dothideomycetes genomes: a test case for predicting lifestyles and emergence of pathogens.</title>
        <authorList>
            <person name="Haridas S."/>
            <person name="Albert R."/>
            <person name="Binder M."/>
            <person name="Bloem J."/>
            <person name="Labutti K."/>
            <person name="Salamov A."/>
            <person name="Andreopoulos B."/>
            <person name="Baker S."/>
            <person name="Barry K."/>
            <person name="Bills G."/>
            <person name="Bluhm B."/>
            <person name="Cannon C."/>
            <person name="Castanera R."/>
            <person name="Culley D."/>
            <person name="Daum C."/>
            <person name="Ezra D."/>
            <person name="Gonzalez J."/>
            <person name="Henrissat B."/>
            <person name="Kuo A."/>
            <person name="Liang C."/>
            <person name="Lipzen A."/>
            <person name="Lutzoni F."/>
            <person name="Magnuson J."/>
            <person name="Mondo S."/>
            <person name="Nolan M."/>
            <person name="Ohm R."/>
            <person name="Pangilinan J."/>
            <person name="Park H.-J."/>
            <person name="Ramirez L."/>
            <person name="Alfaro M."/>
            <person name="Sun H."/>
            <person name="Tritt A."/>
            <person name="Yoshinaga Y."/>
            <person name="Zwiers L.-H."/>
            <person name="Turgeon B."/>
            <person name="Goodwin S."/>
            <person name="Spatafora J."/>
            <person name="Crous P."/>
            <person name="Grigoriev I."/>
        </authorList>
    </citation>
    <scope>NUCLEOTIDE SEQUENCE</scope>
    <source>
        <strain evidence="2">CBS 110217</strain>
    </source>
</reference>
<accession>A0A9P4H7H7</accession>
<feature type="compositionally biased region" description="Acidic residues" evidence="1">
    <location>
        <begin position="121"/>
        <end position="135"/>
    </location>
</feature>